<keyword evidence="2 3" id="KW-0129">CBS domain</keyword>
<evidence type="ECO:0000256" key="2">
    <source>
        <dbReference type="ARBA" id="ARBA00023122"/>
    </source>
</evidence>
<dbReference type="PANTHER" id="PTHR22777">
    <property type="entry name" value="HEMOLYSIN-RELATED"/>
    <property type="match status" value="1"/>
</dbReference>
<evidence type="ECO:0000256" key="3">
    <source>
        <dbReference type="PROSITE-ProRule" id="PRU00703"/>
    </source>
</evidence>
<protein>
    <submittedName>
        <fullName evidence="5">Transporter associated domain-containing protein</fullName>
    </submittedName>
</protein>
<gene>
    <name evidence="5" type="ORF">DFR76_11572</name>
</gene>
<evidence type="ECO:0000313" key="6">
    <source>
        <dbReference type="Proteomes" id="UP000254869"/>
    </source>
</evidence>
<evidence type="ECO:0000259" key="4">
    <source>
        <dbReference type="PROSITE" id="PS51371"/>
    </source>
</evidence>
<dbReference type="AlphaFoldDB" id="A0A370HPD8"/>
<dbReference type="GO" id="GO:0050660">
    <property type="term" value="F:flavin adenine dinucleotide binding"/>
    <property type="evidence" value="ECO:0007669"/>
    <property type="project" value="InterPro"/>
</dbReference>
<dbReference type="SUPFAM" id="SSF54631">
    <property type="entry name" value="CBS-domain pair"/>
    <property type="match status" value="1"/>
</dbReference>
<reference evidence="5 6" key="1">
    <citation type="submission" date="2018-07" db="EMBL/GenBank/DDBJ databases">
        <title>Genomic Encyclopedia of Type Strains, Phase IV (KMG-IV): sequencing the most valuable type-strain genomes for metagenomic binning, comparative biology and taxonomic classification.</title>
        <authorList>
            <person name="Goeker M."/>
        </authorList>
    </citation>
    <scope>NUCLEOTIDE SEQUENCE [LARGE SCALE GENOMIC DNA]</scope>
    <source>
        <strain evidence="5 6">DSM 44290</strain>
    </source>
</reference>
<dbReference type="PANTHER" id="PTHR22777:SF17">
    <property type="entry name" value="UPF0053 PROTEIN SLL0260"/>
    <property type="match status" value="1"/>
</dbReference>
<feature type="domain" description="CBS" evidence="4">
    <location>
        <begin position="1"/>
        <end position="47"/>
    </location>
</feature>
<evidence type="ECO:0000313" key="5">
    <source>
        <dbReference type="EMBL" id="RDI60442.1"/>
    </source>
</evidence>
<dbReference type="InterPro" id="IPR005170">
    <property type="entry name" value="Transptr-assoc_dom"/>
</dbReference>
<dbReference type="GO" id="GO:0005886">
    <property type="term" value="C:plasma membrane"/>
    <property type="evidence" value="ECO:0007669"/>
    <property type="project" value="TreeGrafter"/>
</dbReference>
<dbReference type="Pfam" id="PF00571">
    <property type="entry name" value="CBS"/>
    <property type="match status" value="1"/>
</dbReference>
<accession>A0A370HPD8</accession>
<dbReference type="PROSITE" id="PS51371">
    <property type="entry name" value="CBS"/>
    <property type="match status" value="1"/>
</dbReference>
<dbReference type="Proteomes" id="UP000254869">
    <property type="component" value="Unassembled WGS sequence"/>
</dbReference>
<organism evidence="5 6">
    <name type="scientific">Nocardia pseudobrasiliensis</name>
    <dbReference type="NCBI Taxonomy" id="45979"/>
    <lineage>
        <taxon>Bacteria</taxon>
        <taxon>Bacillati</taxon>
        <taxon>Actinomycetota</taxon>
        <taxon>Actinomycetes</taxon>
        <taxon>Mycobacteriales</taxon>
        <taxon>Nocardiaceae</taxon>
        <taxon>Nocardia</taxon>
    </lineage>
</organism>
<dbReference type="STRING" id="1210086.GCA_001613105_04607"/>
<dbReference type="InterPro" id="IPR000644">
    <property type="entry name" value="CBS_dom"/>
</dbReference>
<dbReference type="Gene3D" id="3.30.465.10">
    <property type="match status" value="1"/>
</dbReference>
<name>A0A370HPD8_9NOCA</name>
<dbReference type="EMBL" id="QQBC01000015">
    <property type="protein sequence ID" value="RDI60442.1"/>
    <property type="molecule type" value="Genomic_DNA"/>
</dbReference>
<dbReference type="InterPro" id="IPR036318">
    <property type="entry name" value="FAD-bd_PCMH-like_sf"/>
</dbReference>
<keyword evidence="1" id="KW-0677">Repeat</keyword>
<dbReference type="SMART" id="SM01091">
    <property type="entry name" value="CorC_HlyC"/>
    <property type="match status" value="1"/>
</dbReference>
<dbReference type="InterPro" id="IPR016169">
    <property type="entry name" value="FAD-bd_PCMH_sub2"/>
</dbReference>
<dbReference type="Pfam" id="PF03471">
    <property type="entry name" value="CorC_HlyC"/>
    <property type="match status" value="1"/>
</dbReference>
<comment type="caution">
    <text evidence="5">The sequence shown here is derived from an EMBL/GenBank/DDBJ whole genome shotgun (WGS) entry which is preliminary data.</text>
</comment>
<proteinExistence type="predicted"/>
<keyword evidence="6" id="KW-1185">Reference proteome</keyword>
<dbReference type="Gene3D" id="3.90.1280.20">
    <property type="match status" value="1"/>
</dbReference>
<dbReference type="SUPFAM" id="SSF56176">
    <property type="entry name" value="FAD-binding/transporter-associated domain-like"/>
    <property type="match status" value="1"/>
</dbReference>
<sequence length="143" mass="15604">MRVADALRRFMTEHEQFALVANEHGDIDGIVTLEDLLEEVVGEIYDEADRDIAAVRHESNGALLLPGTFPVHDLPELGVRIDDAPTGDYTTVAGLVLTALGRIPRQPGDRIPLHEWVIEVAGIEGNTVSAVRLHAVPSGRNLR</sequence>
<evidence type="ECO:0000256" key="1">
    <source>
        <dbReference type="ARBA" id="ARBA00022737"/>
    </source>
</evidence>
<dbReference type="InterPro" id="IPR046342">
    <property type="entry name" value="CBS_dom_sf"/>
</dbReference>